<dbReference type="Proteomes" id="UP001629235">
    <property type="component" value="Unassembled WGS sequence"/>
</dbReference>
<name>A0ACC7NP88_9BURK</name>
<reference evidence="1 2" key="1">
    <citation type="journal article" date="2024" name="Chem. Sci.">
        <title>Discovery of megapolipeptins by genome mining of a Burkholderiales bacteria collection.</title>
        <authorList>
            <person name="Paulo B.S."/>
            <person name="Recchia M.J.J."/>
            <person name="Lee S."/>
            <person name="Fergusson C.H."/>
            <person name="Romanowski S.B."/>
            <person name="Hernandez A."/>
            <person name="Krull N."/>
            <person name="Liu D.Y."/>
            <person name="Cavanagh H."/>
            <person name="Bos A."/>
            <person name="Gray C.A."/>
            <person name="Murphy B.T."/>
            <person name="Linington R.G."/>
            <person name="Eustaquio A.S."/>
        </authorList>
    </citation>
    <scope>NUCLEOTIDE SEQUENCE [LARGE SCALE GENOMIC DNA]</scope>
    <source>
        <strain evidence="1 2">RL18-126-BIB-B</strain>
    </source>
</reference>
<organism evidence="1 2">
    <name type="scientific">Paraburkholderia rhynchosiae</name>
    <dbReference type="NCBI Taxonomy" id="487049"/>
    <lineage>
        <taxon>Bacteria</taxon>
        <taxon>Pseudomonadati</taxon>
        <taxon>Pseudomonadota</taxon>
        <taxon>Betaproteobacteria</taxon>
        <taxon>Burkholderiales</taxon>
        <taxon>Burkholderiaceae</taxon>
        <taxon>Paraburkholderia</taxon>
    </lineage>
</organism>
<gene>
    <name evidence="1" type="ORF">PQR01_36950</name>
</gene>
<evidence type="ECO:0000313" key="2">
    <source>
        <dbReference type="Proteomes" id="UP001629235"/>
    </source>
</evidence>
<evidence type="ECO:0000313" key="1">
    <source>
        <dbReference type="EMBL" id="MFM0108835.1"/>
    </source>
</evidence>
<proteinExistence type="predicted"/>
<accession>A0ACC7NP88</accession>
<dbReference type="EMBL" id="JAQQDW010000142">
    <property type="protein sequence ID" value="MFM0108835.1"/>
    <property type="molecule type" value="Genomic_DNA"/>
</dbReference>
<comment type="caution">
    <text evidence="1">The sequence shown here is derived from an EMBL/GenBank/DDBJ whole genome shotgun (WGS) entry which is preliminary data.</text>
</comment>
<protein>
    <submittedName>
        <fullName evidence="1">Response regulator transcription factor</fullName>
    </submittedName>
</protein>
<sequence>MSILMVEADVAQAAKTERVLHSCGHDVIKVTRGESAVRFLKYNAVDLVIFDWQVPGMSGFDILHWIRSHLGVEPPFLFLTRSIPEVEIVHALEAGADDYVIKPFDTAGLAARVNALLLRAQRNSKPVQSIRIGAYVLDPTQRNISFQGTAVKLTTKEFDVIACLFDNAGRIVSRALLEKLAWGKTLDGGSRTIDTHIYRLRRKLQLRPENGARLTTFMRTATDWMILASLAPQ</sequence>
<keyword evidence="2" id="KW-1185">Reference proteome</keyword>